<sequence>MKQILYAAAFLLPFVTAAQQTTPAAPAATVTFADTAVYRANNYLSFMPGSMQLMDGRTVQGYLPIQTMYPGIDYTFIYYLAHPKSKPKPAKQTVQVAQVQSVTVAGHYLESMRVPGEQKVKILAERFVNGPVEVFLQAEPQRIPLPIPIAGAMLHTAVPYTNSHFFVRRNGSLIKVERSSFKTQMSQYLQDYPELATKVSQGTKDYHYRNLLAIITEFNAHIGSTPGSGQ</sequence>
<gene>
    <name evidence="2" type="ORF">LGH74_14855</name>
</gene>
<organism evidence="2 3">
    <name type="scientific">Hymenobacter lucidus</name>
    <dbReference type="NCBI Taxonomy" id="2880930"/>
    <lineage>
        <taxon>Bacteria</taxon>
        <taxon>Pseudomonadati</taxon>
        <taxon>Bacteroidota</taxon>
        <taxon>Cytophagia</taxon>
        <taxon>Cytophagales</taxon>
        <taxon>Hymenobacteraceae</taxon>
        <taxon>Hymenobacter</taxon>
    </lineage>
</organism>
<keyword evidence="1" id="KW-0732">Signal</keyword>
<dbReference type="EMBL" id="JAJADR010000004">
    <property type="protein sequence ID" value="MCB2409269.1"/>
    <property type="molecule type" value="Genomic_DNA"/>
</dbReference>
<evidence type="ECO:0008006" key="4">
    <source>
        <dbReference type="Google" id="ProtNLM"/>
    </source>
</evidence>
<proteinExistence type="predicted"/>
<dbReference type="Proteomes" id="UP001165296">
    <property type="component" value="Unassembled WGS sequence"/>
</dbReference>
<keyword evidence="3" id="KW-1185">Reference proteome</keyword>
<evidence type="ECO:0000313" key="3">
    <source>
        <dbReference type="Proteomes" id="UP001165296"/>
    </source>
</evidence>
<evidence type="ECO:0000313" key="2">
    <source>
        <dbReference type="EMBL" id="MCB2409269.1"/>
    </source>
</evidence>
<name>A0ABS8AV65_9BACT</name>
<protein>
    <recommendedName>
        <fullName evidence="4">DUF4468 domain-containing protein</fullName>
    </recommendedName>
</protein>
<comment type="caution">
    <text evidence="2">The sequence shown here is derived from an EMBL/GenBank/DDBJ whole genome shotgun (WGS) entry which is preliminary data.</text>
</comment>
<evidence type="ECO:0000256" key="1">
    <source>
        <dbReference type="SAM" id="SignalP"/>
    </source>
</evidence>
<reference evidence="2" key="1">
    <citation type="submission" date="2021-10" db="EMBL/GenBank/DDBJ databases">
        <authorList>
            <person name="Dean J.D."/>
            <person name="Kim M.K."/>
            <person name="Newey C.N."/>
            <person name="Stoker T.S."/>
            <person name="Thompson D.W."/>
            <person name="Grose J.H."/>
        </authorList>
    </citation>
    <scope>NUCLEOTIDE SEQUENCE</scope>
    <source>
        <strain evidence="2">BT178</strain>
    </source>
</reference>
<accession>A0ABS8AV65</accession>
<dbReference type="RefSeq" id="WP_226176859.1">
    <property type="nucleotide sequence ID" value="NZ_JAJADR010000004.1"/>
</dbReference>
<feature type="signal peptide" evidence="1">
    <location>
        <begin position="1"/>
        <end position="17"/>
    </location>
</feature>
<feature type="chain" id="PRO_5045444849" description="DUF4468 domain-containing protein" evidence="1">
    <location>
        <begin position="18"/>
        <end position="230"/>
    </location>
</feature>